<keyword evidence="2" id="KW-0479">Metal-binding</keyword>
<sequence>MDGMSVLYDPNDPALAADRFAYYKRLREADPVHEIAAGYWLLTRYDDVEALLRSPHSSSAFPKDPGWAMSRGGPTCPAMRSVSKWLLLQDGAEHRRLRKLIARVFTPRYIDRLRPRIGEIVDGLLDSMGEGEVDLIRDLALPMPVAVVGELLGIPVEDRARCRDWTDKVGYILDPDVTPRRRIAMNKAEPEFRAYLLDLMASRRGADPDHDLLSVLMTAEDDEQLTEEEVVANILLIFNAGHETTVNLIGNGMLALLRQPEALEALRADPGLMATAVDELSRFDPPVTLSSRIATAEMEFGGKVIPPGSHVIGFLDAAGRDPERYPDPDRLDLSRTEPRTLAFSAGPHFCLGAVLGRLEAATVFSKLLERYTKIELLREDLPVNSHFNLHGLLELPLRLSR</sequence>
<dbReference type="Gene3D" id="1.10.630.10">
    <property type="entry name" value="Cytochrome P450"/>
    <property type="match status" value="1"/>
</dbReference>
<protein>
    <recommendedName>
        <fullName evidence="5">Cytochrome P450</fullName>
    </recommendedName>
</protein>
<dbReference type="PANTHER" id="PTHR46696:SF1">
    <property type="entry name" value="CYTOCHROME P450 YJIB-RELATED"/>
    <property type="match status" value="1"/>
</dbReference>
<dbReference type="Pfam" id="PF00067">
    <property type="entry name" value="p450"/>
    <property type="match status" value="2"/>
</dbReference>
<name>A0ABM6B8X9_STRAM</name>
<dbReference type="PRINTS" id="PR00385">
    <property type="entry name" value="P450"/>
</dbReference>
<gene>
    <name evidence="3" type="ORF">SAM40697_6411</name>
</gene>
<dbReference type="InterPro" id="IPR036396">
    <property type="entry name" value="Cyt_P450_sf"/>
</dbReference>
<dbReference type="InterPro" id="IPR001128">
    <property type="entry name" value="Cyt_P450"/>
</dbReference>
<evidence type="ECO:0000313" key="3">
    <source>
        <dbReference type="EMBL" id="ANB10364.1"/>
    </source>
</evidence>
<dbReference type="Proteomes" id="UP000076720">
    <property type="component" value="Chromosome"/>
</dbReference>
<keyword evidence="2" id="KW-0349">Heme</keyword>
<organism evidence="3 4">
    <name type="scientific">Streptomyces ambofaciens</name>
    <dbReference type="NCBI Taxonomy" id="1889"/>
    <lineage>
        <taxon>Bacteria</taxon>
        <taxon>Bacillati</taxon>
        <taxon>Actinomycetota</taxon>
        <taxon>Actinomycetes</taxon>
        <taxon>Kitasatosporales</taxon>
        <taxon>Streptomycetaceae</taxon>
        <taxon>Streptomyces</taxon>
    </lineage>
</organism>
<dbReference type="PROSITE" id="PS00086">
    <property type="entry name" value="CYTOCHROME_P450"/>
    <property type="match status" value="1"/>
</dbReference>
<evidence type="ECO:0008006" key="5">
    <source>
        <dbReference type="Google" id="ProtNLM"/>
    </source>
</evidence>
<dbReference type="PANTHER" id="PTHR46696">
    <property type="entry name" value="P450, PUTATIVE (EUROFUNG)-RELATED"/>
    <property type="match status" value="1"/>
</dbReference>
<accession>A0ABM6B8X9</accession>
<evidence type="ECO:0000256" key="2">
    <source>
        <dbReference type="RuleBase" id="RU000461"/>
    </source>
</evidence>
<keyword evidence="2" id="KW-0408">Iron</keyword>
<keyword evidence="2" id="KW-0503">Monooxygenase</keyword>
<dbReference type="PRINTS" id="PR00359">
    <property type="entry name" value="BP450"/>
</dbReference>
<proteinExistence type="inferred from homology"/>
<dbReference type="InterPro" id="IPR017972">
    <property type="entry name" value="Cyt_P450_CS"/>
</dbReference>
<keyword evidence="4" id="KW-1185">Reference proteome</keyword>
<dbReference type="EMBL" id="CP012949">
    <property type="protein sequence ID" value="ANB10364.1"/>
    <property type="molecule type" value="Genomic_DNA"/>
</dbReference>
<evidence type="ECO:0000256" key="1">
    <source>
        <dbReference type="ARBA" id="ARBA00010617"/>
    </source>
</evidence>
<dbReference type="CDD" id="cd20625">
    <property type="entry name" value="CYP164-like"/>
    <property type="match status" value="1"/>
</dbReference>
<evidence type="ECO:0000313" key="4">
    <source>
        <dbReference type="Proteomes" id="UP000076720"/>
    </source>
</evidence>
<dbReference type="SUPFAM" id="SSF48264">
    <property type="entry name" value="Cytochrome P450"/>
    <property type="match status" value="1"/>
</dbReference>
<comment type="similarity">
    <text evidence="1 2">Belongs to the cytochrome P450 family.</text>
</comment>
<keyword evidence="2" id="KW-0560">Oxidoreductase</keyword>
<dbReference type="InterPro" id="IPR002397">
    <property type="entry name" value="Cyt_P450_B"/>
</dbReference>
<reference evidence="4" key="1">
    <citation type="submission" date="2015-10" db="EMBL/GenBank/DDBJ databases">
        <title>Complete genome sequence of Streptomyces ambofaciens DSM 40697.</title>
        <authorList>
            <person name="Thibessard A."/>
            <person name="Leblond P."/>
        </authorList>
    </citation>
    <scope>NUCLEOTIDE SEQUENCE [LARGE SCALE GENOMIC DNA]</scope>
    <source>
        <strain evidence="4">DSM 40697</strain>
    </source>
</reference>
<reference evidence="3 4" key="2">
    <citation type="journal article" date="2016" name="Genome Announc.">
        <title>Complete Genome Sequence of Streptomyces ambofaciens DSM 40697, a Paradigm for Genome Plasticity Studies.</title>
        <authorList>
            <person name="Thibessard A."/>
            <person name="Leblond P."/>
        </authorList>
    </citation>
    <scope>NUCLEOTIDE SEQUENCE [LARGE SCALE GENOMIC DNA]</scope>
    <source>
        <strain evidence="3 4">DSM 40697</strain>
    </source>
</reference>